<protein>
    <recommendedName>
        <fullName evidence="7 8">Ribonuclease P protein component</fullName>
        <shortName evidence="7">RNase P protein</shortName>
        <shortName evidence="7">RNaseP protein</shortName>
        <ecNumber evidence="7 8">3.1.26.5</ecNumber>
    </recommendedName>
    <alternativeName>
        <fullName evidence="7">Protein C5</fullName>
    </alternativeName>
</protein>
<comment type="subunit">
    <text evidence="7">Consists of a catalytic RNA component (M1 or rnpB) and a protein subunit.</text>
</comment>
<comment type="function">
    <text evidence="1 7">RNaseP catalyzes the removal of the 5'-leader sequence from pre-tRNA to produce the mature 5'-terminus. It can also cleave other RNA substrates such as 4.5S RNA. The protein component plays an auxiliary but essential role in vivo by binding to the 5'-leader sequence and broadening the substrate specificity of the ribozyme.</text>
</comment>
<sequence length="127" mass="15076">MWQAVVRPVENGLQDKRFRKHNRLLKSADFQLVYQRGFKVVTHTLIFRVIPSEHQEPRIGLAISRKVGKAVKRNLIKRRTREAFREKKASFKKGFDIVVSPRRGILDRDFQDYLKSFDILLKKINRS</sequence>
<dbReference type="PROSITE" id="PS00648">
    <property type="entry name" value="RIBONUCLEASE_P"/>
    <property type="match status" value="1"/>
</dbReference>
<dbReference type="GO" id="GO:0001682">
    <property type="term" value="P:tRNA 5'-leader removal"/>
    <property type="evidence" value="ECO:0007669"/>
    <property type="project" value="UniProtKB-UniRule"/>
</dbReference>
<dbReference type="Gene3D" id="3.30.230.10">
    <property type="match status" value="1"/>
</dbReference>
<evidence type="ECO:0000256" key="5">
    <source>
        <dbReference type="ARBA" id="ARBA00022801"/>
    </source>
</evidence>
<keyword evidence="2 7" id="KW-0819">tRNA processing</keyword>
<proteinExistence type="inferred from homology"/>
<comment type="similarity">
    <text evidence="7">Belongs to the RnpA family.</text>
</comment>
<keyword evidence="6 7" id="KW-0694">RNA-binding</keyword>
<reference evidence="9" key="1">
    <citation type="submission" date="2021-03" db="EMBL/GenBank/DDBJ databases">
        <authorList>
            <person name="Wang G."/>
        </authorList>
    </citation>
    <scope>NUCLEOTIDE SEQUENCE</scope>
    <source>
        <strain evidence="9">KCTC 12899</strain>
    </source>
</reference>
<dbReference type="SUPFAM" id="SSF54211">
    <property type="entry name" value="Ribosomal protein S5 domain 2-like"/>
    <property type="match status" value="1"/>
</dbReference>
<keyword evidence="4 7" id="KW-0255">Endonuclease</keyword>
<evidence type="ECO:0000256" key="4">
    <source>
        <dbReference type="ARBA" id="ARBA00022759"/>
    </source>
</evidence>
<evidence type="ECO:0000256" key="7">
    <source>
        <dbReference type="HAMAP-Rule" id="MF_00227"/>
    </source>
</evidence>
<evidence type="ECO:0000313" key="9">
    <source>
        <dbReference type="EMBL" id="MBO1317889.1"/>
    </source>
</evidence>
<gene>
    <name evidence="7 9" type="primary">rnpA</name>
    <name evidence="9" type="ORF">J3U88_05400</name>
</gene>
<dbReference type="InterPro" id="IPR014721">
    <property type="entry name" value="Ribsml_uS5_D2-typ_fold_subgr"/>
</dbReference>
<accession>A0A8J7Q3Y5</accession>
<dbReference type="InterPro" id="IPR000100">
    <property type="entry name" value="RNase_P"/>
</dbReference>
<keyword evidence="10" id="KW-1185">Reference proteome</keyword>
<dbReference type="GO" id="GO:0000049">
    <property type="term" value="F:tRNA binding"/>
    <property type="evidence" value="ECO:0007669"/>
    <property type="project" value="UniProtKB-UniRule"/>
</dbReference>
<evidence type="ECO:0000256" key="2">
    <source>
        <dbReference type="ARBA" id="ARBA00022694"/>
    </source>
</evidence>
<name>A0A8J7Q3Y5_9BACT</name>
<dbReference type="NCBIfam" id="TIGR00188">
    <property type="entry name" value="rnpA"/>
    <property type="match status" value="1"/>
</dbReference>
<evidence type="ECO:0000313" key="10">
    <source>
        <dbReference type="Proteomes" id="UP000664417"/>
    </source>
</evidence>
<evidence type="ECO:0000256" key="1">
    <source>
        <dbReference type="ARBA" id="ARBA00002663"/>
    </source>
</evidence>
<dbReference type="PANTHER" id="PTHR33992">
    <property type="entry name" value="RIBONUCLEASE P PROTEIN COMPONENT"/>
    <property type="match status" value="1"/>
</dbReference>
<keyword evidence="3 7" id="KW-0540">Nuclease</keyword>
<dbReference type="EMBL" id="JAFREP010000004">
    <property type="protein sequence ID" value="MBO1317889.1"/>
    <property type="molecule type" value="Genomic_DNA"/>
</dbReference>
<comment type="caution">
    <text evidence="9">The sequence shown here is derived from an EMBL/GenBank/DDBJ whole genome shotgun (WGS) entry which is preliminary data.</text>
</comment>
<comment type="catalytic activity">
    <reaction evidence="7">
        <text>Endonucleolytic cleavage of RNA, removing 5'-extranucleotides from tRNA precursor.</text>
        <dbReference type="EC" id="3.1.26.5"/>
    </reaction>
</comment>
<dbReference type="Pfam" id="PF00825">
    <property type="entry name" value="Ribonuclease_P"/>
    <property type="match status" value="1"/>
</dbReference>
<dbReference type="AlphaFoldDB" id="A0A8J7Q3Y5"/>
<dbReference type="GO" id="GO:0030677">
    <property type="term" value="C:ribonuclease P complex"/>
    <property type="evidence" value="ECO:0007669"/>
    <property type="project" value="TreeGrafter"/>
</dbReference>
<dbReference type="PANTHER" id="PTHR33992:SF1">
    <property type="entry name" value="RIBONUCLEASE P PROTEIN COMPONENT"/>
    <property type="match status" value="1"/>
</dbReference>
<evidence type="ECO:0000256" key="3">
    <source>
        <dbReference type="ARBA" id="ARBA00022722"/>
    </source>
</evidence>
<dbReference type="InterPro" id="IPR020568">
    <property type="entry name" value="Ribosomal_Su5_D2-typ_SF"/>
</dbReference>
<dbReference type="GO" id="GO:0042781">
    <property type="term" value="F:3'-tRNA processing endoribonuclease activity"/>
    <property type="evidence" value="ECO:0007669"/>
    <property type="project" value="TreeGrafter"/>
</dbReference>
<dbReference type="InterPro" id="IPR020539">
    <property type="entry name" value="RNase_P_CS"/>
</dbReference>
<evidence type="ECO:0000256" key="6">
    <source>
        <dbReference type="ARBA" id="ARBA00022884"/>
    </source>
</evidence>
<organism evidence="9 10">
    <name type="scientific">Acanthopleuribacter pedis</name>
    <dbReference type="NCBI Taxonomy" id="442870"/>
    <lineage>
        <taxon>Bacteria</taxon>
        <taxon>Pseudomonadati</taxon>
        <taxon>Acidobacteriota</taxon>
        <taxon>Holophagae</taxon>
        <taxon>Acanthopleuribacterales</taxon>
        <taxon>Acanthopleuribacteraceae</taxon>
        <taxon>Acanthopleuribacter</taxon>
    </lineage>
</organism>
<dbReference type="GO" id="GO:0004526">
    <property type="term" value="F:ribonuclease P activity"/>
    <property type="evidence" value="ECO:0007669"/>
    <property type="project" value="UniProtKB-UniRule"/>
</dbReference>
<keyword evidence="5 7" id="KW-0378">Hydrolase</keyword>
<dbReference type="Proteomes" id="UP000664417">
    <property type="component" value="Unassembled WGS sequence"/>
</dbReference>
<dbReference type="HAMAP" id="MF_00227">
    <property type="entry name" value="RNase_P"/>
    <property type="match status" value="1"/>
</dbReference>
<dbReference type="EC" id="3.1.26.5" evidence="7 8"/>
<evidence type="ECO:0000256" key="8">
    <source>
        <dbReference type="NCBIfam" id="TIGR00188"/>
    </source>
</evidence>